<evidence type="ECO:0000259" key="8">
    <source>
        <dbReference type="PROSITE" id="PS50003"/>
    </source>
</evidence>
<dbReference type="GO" id="GO:0005524">
    <property type="term" value="F:ATP binding"/>
    <property type="evidence" value="ECO:0007669"/>
    <property type="project" value="UniProtKB-UniRule"/>
</dbReference>
<dbReference type="Gene3D" id="1.10.150.50">
    <property type="entry name" value="Transcription Factor, Ets-1"/>
    <property type="match status" value="1"/>
</dbReference>
<keyword evidence="2" id="KW-0808">Transferase</keyword>
<dbReference type="PROSITE" id="PS00107">
    <property type="entry name" value="PROTEIN_KINASE_ATP"/>
    <property type="match status" value="1"/>
</dbReference>
<dbReference type="InterPro" id="IPR011993">
    <property type="entry name" value="PH-like_dom_sf"/>
</dbReference>
<comment type="caution">
    <text evidence="11">The sequence shown here is derived from an EMBL/GenBank/DDBJ whole genome shotgun (WGS) entry which is preliminary data.</text>
</comment>
<dbReference type="CDD" id="cd00821">
    <property type="entry name" value="PH"/>
    <property type="match status" value="1"/>
</dbReference>
<keyword evidence="5 6" id="KW-0067">ATP-binding</keyword>
<dbReference type="InterPro" id="IPR017441">
    <property type="entry name" value="Protein_kinase_ATP_BS"/>
</dbReference>
<dbReference type="AlphaFoldDB" id="A0A1V9Z5G7"/>
<dbReference type="PANTHER" id="PTHR46485">
    <property type="entry name" value="LIM DOMAIN KINASE 1"/>
    <property type="match status" value="1"/>
</dbReference>
<dbReference type="SMART" id="SM00233">
    <property type="entry name" value="PH"/>
    <property type="match status" value="1"/>
</dbReference>
<evidence type="ECO:0000313" key="11">
    <source>
        <dbReference type="EMBL" id="OQR93157.1"/>
    </source>
</evidence>
<dbReference type="OrthoDB" id="4062651at2759"/>
<dbReference type="PROSITE" id="PS50105">
    <property type="entry name" value="SAM_DOMAIN"/>
    <property type="match status" value="1"/>
</dbReference>
<keyword evidence="12" id="KW-1185">Reference proteome</keyword>
<feature type="binding site" evidence="6">
    <location>
        <position position="50"/>
    </location>
    <ligand>
        <name>ATP</name>
        <dbReference type="ChEBI" id="CHEBI:30616"/>
    </ligand>
</feature>
<keyword evidence="1" id="KW-0723">Serine/threonine-protein kinase</keyword>
<evidence type="ECO:0000256" key="2">
    <source>
        <dbReference type="ARBA" id="ARBA00022679"/>
    </source>
</evidence>
<feature type="region of interest" description="Disordered" evidence="7">
    <location>
        <begin position="293"/>
        <end position="319"/>
    </location>
</feature>
<dbReference type="InterPro" id="IPR011009">
    <property type="entry name" value="Kinase-like_dom_sf"/>
</dbReference>
<dbReference type="PANTHER" id="PTHR46485:SF5">
    <property type="entry name" value="CENTER DIVIDER, ISOFORM A"/>
    <property type="match status" value="1"/>
</dbReference>
<dbReference type="STRING" id="74557.A0A1V9Z5G7"/>
<feature type="domain" description="Protein kinase" evidence="9">
    <location>
        <begin position="23"/>
        <end position="286"/>
    </location>
</feature>
<dbReference type="EMBL" id="JNBS01002273">
    <property type="protein sequence ID" value="OQR93157.1"/>
    <property type="molecule type" value="Genomic_DNA"/>
</dbReference>
<dbReference type="Gene3D" id="2.30.29.30">
    <property type="entry name" value="Pleckstrin-homology domain (PH domain)/Phosphotyrosine-binding domain (PTB)"/>
    <property type="match status" value="1"/>
</dbReference>
<dbReference type="InterPro" id="IPR000719">
    <property type="entry name" value="Prot_kinase_dom"/>
</dbReference>
<dbReference type="InterPro" id="IPR050940">
    <property type="entry name" value="Actin_reg-Ser/Thr_kinase"/>
</dbReference>
<protein>
    <submittedName>
        <fullName evidence="11">Kinase</fullName>
    </submittedName>
</protein>
<dbReference type="SUPFAM" id="SSF50729">
    <property type="entry name" value="PH domain-like"/>
    <property type="match status" value="1"/>
</dbReference>
<name>A0A1V9Z5G7_9STRA</name>
<evidence type="ECO:0000256" key="5">
    <source>
        <dbReference type="ARBA" id="ARBA00022840"/>
    </source>
</evidence>
<dbReference type="InterPro" id="IPR001660">
    <property type="entry name" value="SAM"/>
</dbReference>
<dbReference type="PROSITE" id="PS00108">
    <property type="entry name" value="PROTEIN_KINASE_ST"/>
    <property type="match status" value="1"/>
</dbReference>
<dbReference type="GO" id="GO:0004674">
    <property type="term" value="F:protein serine/threonine kinase activity"/>
    <property type="evidence" value="ECO:0007669"/>
    <property type="project" value="UniProtKB-KW"/>
</dbReference>
<proteinExistence type="predicted"/>
<dbReference type="Proteomes" id="UP000243217">
    <property type="component" value="Unassembled WGS sequence"/>
</dbReference>
<accession>A0A1V9Z5G7</accession>
<dbReference type="Pfam" id="PF00536">
    <property type="entry name" value="SAM_1"/>
    <property type="match status" value="1"/>
</dbReference>
<evidence type="ECO:0000256" key="7">
    <source>
        <dbReference type="SAM" id="MobiDB-lite"/>
    </source>
</evidence>
<evidence type="ECO:0000256" key="3">
    <source>
        <dbReference type="ARBA" id="ARBA00022741"/>
    </source>
</evidence>
<dbReference type="SUPFAM" id="SSF47769">
    <property type="entry name" value="SAM/Pointed domain"/>
    <property type="match status" value="1"/>
</dbReference>
<evidence type="ECO:0000256" key="4">
    <source>
        <dbReference type="ARBA" id="ARBA00022777"/>
    </source>
</evidence>
<dbReference type="Pfam" id="PF00169">
    <property type="entry name" value="PH"/>
    <property type="match status" value="1"/>
</dbReference>
<dbReference type="SUPFAM" id="SSF56112">
    <property type="entry name" value="Protein kinase-like (PK-like)"/>
    <property type="match status" value="1"/>
</dbReference>
<reference evidence="11 12" key="1">
    <citation type="journal article" date="2014" name="Genome Biol. Evol.">
        <title>The secreted proteins of Achlya hypogyna and Thraustotheca clavata identify the ancestral oomycete secretome and reveal gene acquisitions by horizontal gene transfer.</title>
        <authorList>
            <person name="Misner I."/>
            <person name="Blouin N."/>
            <person name="Leonard G."/>
            <person name="Richards T.A."/>
            <person name="Lane C.E."/>
        </authorList>
    </citation>
    <scope>NUCLEOTIDE SEQUENCE [LARGE SCALE GENOMIC DNA]</scope>
    <source>
        <strain evidence="11 12">ATCC 34112</strain>
    </source>
</reference>
<feature type="domain" description="PH" evidence="8">
    <location>
        <begin position="337"/>
        <end position="468"/>
    </location>
</feature>
<dbReference type="InterPro" id="IPR001849">
    <property type="entry name" value="PH_domain"/>
</dbReference>
<dbReference type="PROSITE" id="PS50003">
    <property type="entry name" value="PH_DOMAIN"/>
    <property type="match status" value="1"/>
</dbReference>
<evidence type="ECO:0000259" key="10">
    <source>
        <dbReference type="PROSITE" id="PS50105"/>
    </source>
</evidence>
<evidence type="ECO:0000259" key="9">
    <source>
        <dbReference type="PROSITE" id="PS50011"/>
    </source>
</evidence>
<gene>
    <name evidence="11" type="ORF">THRCLA_08536</name>
</gene>
<dbReference type="SMART" id="SM00220">
    <property type="entry name" value="S_TKc"/>
    <property type="match status" value="1"/>
</dbReference>
<feature type="compositionally biased region" description="Basic and acidic residues" evidence="7">
    <location>
        <begin position="309"/>
        <end position="319"/>
    </location>
</feature>
<dbReference type="PROSITE" id="PS50011">
    <property type="entry name" value="PROTEIN_KINASE_DOM"/>
    <property type="match status" value="1"/>
</dbReference>
<evidence type="ECO:0000256" key="1">
    <source>
        <dbReference type="ARBA" id="ARBA00022527"/>
    </source>
</evidence>
<dbReference type="InterPro" id="IPR008271">
    <property type="entry name" value="Ser/Thr_kinase_AS"/>
</dbReference>
<sequence>MARAGRTDNNHEDIHHALLPSELTLGPIIGHGAFSTVYSATYKGHPVALKRQTKDAHILRELAILQQIDHPHLLKYIGSCEYEHMGNKEIWIVSEFYKGGDVSKLLKKKKAVSWLQCVQIALDAAEALQYLHDHQIIHRDIKSANILLDGDLRCHLCDFGFARKAHDENDPDGYSSDEGAGPARRKMSLCGTDAYMSPEMYFNEDYNDRADIYSFGVVLIELICRREVNKNDFLMRVPAKNFVIDPEEFHANVPAGCPPSLVLLADNCTSFEPEGRPSSQEVVEWLEDLRNEMQDAKDSSPEDSFVPTEEGRTTMDDSLPIHHTEDEETHILDEVDPPTYQGELLLRNCVGRWRQRWIVVKDSKLIVYKSHALYEEISALEREGHQKIKHQPTPIPLSQCQLFQVNPPVKDVSVFGLKIDLPTFMRGLKKKARRWTIKAKTLNSKWAFQAASTQEMQLWVALFMRAIKIASLTQQQQPVPRQLENIDTSDEIYKWLNSLGLKQYFSTFKEKGFSTLDFVRETGLAEDDFNFLGIENADDRAILTRAALVLRGEA</sequence>
<dbReference type="SMART" id="SM00454">
    <property type="entry name" value="SAM"/>
    <property type="match status" value="1"/>
</dbReference>
<feature type="domain" description="SAM" evidence="10">
    <location>
        <begin position="487"/>
        <end position="553"/>
    </location>
</feature>
<dbReference type="Gene3D" id="1.10.510.10">
    <property type="entry name" value="Transferase(Phosphotransferase) domain 1"/>
    <property type="match status" value="1"/>
</dbReference>
<dbReference type="Pfam" id="PF00069">
    <property type="entry name" value="Pkinase"/>
    <property type="match status" value="1"/>
</dbReference>
<evidence type="ECO:0000313" key="12">
    <source>
        <dbReference type="Proteomes" id="UP000243217"/>
    </source>
</evidence>
<dbReference type="InterPro" id="IPR013761">
    <property type="entry name" value="SAM/pointed_sf"/>
</dbReference>
<keyword evidence="3 6" id="KW-0547">Nucleotide-binding</keyword>
<keyword evidence="4 11" id="KW-0418">Kinase</keyword>
<organism evidence="11 12">
    <name type="scientific">Thraustotheca clavata</name>
    <dbReference type="NCBI Taxonomy" id="74557"/>
    <lineage>
        <taxon>Eukaryota</taxon>
        <taxon>Sar</taxon>
        <taxon>Stramenopiles</taxon>
        <taxon>Oomycota</taxon>
        <taxon>Saprolegniomycetes</taxon>
        <taxon>Saprolegniales</taxon>
        <taxon>Achlyaceae</taxon>
        <taxon>Thraustotheca</taxon>
    </lineage>
</organism>
<evidence type="ECO:0000256" key="6">
    <source>
        <dbReference type="PROSITE-ProRule" id="PRU10141"/>
    </source>
</evidence>